<keyword evidence="4" id="KW-0233">DNA recombination</keyword>
<evidence type="ECO:0000313" key="8">
    <source>
        <dbReference type="Proteomes" id="UP000282930"/>
    </source>
</evidence>
<dbReference type="GO" id="GO:0032196">
    <property type="term" value="P:transposition"/>
    <property type="evidence" value="ECO:0007669"/>
    <property type="project" value="UniProtKB-KW"/>
</dbReference>
<dbReference type="NCBIfam" id="TIGR01766">
    <property type="entry name" value="IS200/IS605 family accessory protein TnpB-like domain"/>
    <property type="match status" value="1"/>
</dbReference>
<feature type="domain" description="Probable transposase IS891/IS1136/IS1341" evidence="5">
    <location>
        <begin position="168"/>
        <end position="281"/>
    </location>
</feature>
<organism evidence="7 8">
    <name type="scientific">Caldicellulosiruptor changbaiensis</name>
    <dbReference type="NCBI Taxonomy" id="1222016"/>
    <lineage>
        <taxon>Bacteria</taxon>
        <taxon>Bacillati</taxon>
        <taxon>Bacillota</taxon>
        <taxon>Bacillota incertae sedis</taxon>
        <taxon>Caldicellulosiruptorales</taxon>
        <taxon>Caldicellulosiruptoraceae</taxon>
        <taxon>Caldicellulosiruptor</taxon>
    </lineage>
</organism>
<dbReference type="EMBL" id="CP034791">
    <property type="protein sequence ID" value="AZT89548.1"/>
    <property type="molecule type" value="Genomic_DNA"/>
</dbReference>
<name>A0A3T0D2X9_9FIRM</name>
<reference evidence="7 8" key="1">
    <citation type="submission" date="2018-12" db="EMBL/GenBank/DDBJ databases">
        <title>Genome sequence from the cellulolytic species, Caldicellulosiruptor changbaiensis.</title>
        <authorList>
            <person name="Blumer-Schuette S.E."/>
            <person name="Mendoza C."/>
        </authorList>
    </citation>
    <scope>NUCLEOTIDE SEQUENCE [LARGE SCALE GENOMIC DNA]</scope>
    <source>
        <strain evidence="7 8">CBS-Z</strain>
    </source>
</reference>
<protein>
    <submittedName>
        <fullName evidence="7">Transposase</fullName>
    </submittedName>
</protein>
<comment type="similarity">
    <text evidence="1">In the C-terminal section; belongs to the transposase 35 family.</text>
</comment>
<evidence type="ECO:0000313" key="7">
    <source>
        <dbReference type="EMBL" id="AZT89548.1"/>
    </source>
</evidence>
<dbReference type="InterPro" id="IPR001959">
    <property type="entry name" value="Transposase"/>
</dbReference>
<keyword evidence="3" id="KW-0238">DNA-binding</keyword>
<dbReference type="Pfam" id="PF07282">
    <property type="entry name" value="Cas12f1-like_TNB"/>
    <property type="match status" value="1"/>
</dbReference>
<dbReference type="GO" id="GO:0003677">
    <property type="term" value="F:DNA binding"/>
    <property type="evidence" value="ECO:0007669"/>
    <property type="project" value="UniProtKB-KW"/>
</dbReference>
<dbReference type="AlphaFoldDB" id="A0A3T0D2X9"/>
<evidence type="ECO:0000256" key="3">
    <source>
        <dbReference type="ARBA" id="ARBA00023125"/>
    </source>
</evidence>
<accession>A0A3T0D2X9</accession>
<evidence type="ECO:0000256" key="2">
    <source>
        <dbReference type="ARBA" id="ARBA00022578"/>
    </source>
</evidence>
<proteinExistence type="inferred from homology"/>
<dbReference type="GO" id="GO:0006310">
    <property type="term" value="P:DNA recombination"/>
    <property type="evidence" value="ECO:0007669"/>
    <property type="project" value="UniProtKB-KW"/>
</dbReference>
<dbReference type="Proteomes" id="UP000282930">
    <property type="component" value="Chromosome"/>
</dbReference>
<dbReference type="KEGG" id="ccha:ELD05_02015"/>
<evidence type="ECO:0000256" key="4">
    <source>
        <dbReference type="ARBA" id="ARBA00023172"/>
    </source>
</evidence>
<evidence type="ECO:0000259" key="5">
    <source>
        <dbReference type="Pfam" id="PF01385"/>
    </source>
</evidence>
<evidence type="ECO:0000256" key="1">
    <source>
        <dbReference type="ARBA" id="ARBA00008761"/>
    </source>
</evidence>
<dbReference type="NCBIfam" id="NF040570">
    <property type="entry name" value="guided_TnpB"/>
    <property type="match status" value="1"/>
</dbReference>
<evidence type="ECO:0000259" key="6">
    <source>
        <dbReference type="Pfam" id="PF07282"/>
    </source>
</evidence>
<keyword evidence="8" id="KW-1185">Reference proteome</keyword>
<dbReference type="RefSeq" id="WP_127351168.1">
    <property type="nucleotide sequence ID" value="NZ_CP034791.1"/>
</dbReference>
<keyword evidence="2" id="KW-0815">Transposition</keyword>
<gene>
    <name evidence="7" type="ORF">ELD05_02015</name>
</gene>
<dbReference type="Pfam" id="PF01385">
    <property type="entry name" value="OrfB_IS605"/>
    <property type="match status" value="1"/>
</dbReference>
<sequence length="399" mass="47051">MKIIVKRVERIQIKRNHELWRYCDEICFAAKNLYNYANYITRQEFIKNNKWVRYKELNRILKEHETYKNLPAQTAQQTLRLLDRNWKSFFRAMEEWRRDSSKFNGRPKLPKYKKKDGKAISVFTNQQCKIKDGYLTFPKTDLRLKTRVAGNLREVRIIPKGCVYVVEIVYEKEIAEIKRLPKRIAGIDLGLNNFVTLVNNIGIKPIVINGRVIKSINQYFNKKRAEFMSYVGNRGISRRIEKLTLKRNNKIKDFMHKTSRFIVNWCNENNIDTLVIGYNSGWKQEIELGKVNNQNFVSIPFYDFVNMLKYKCEEEEGINFIVVEESYTSGCSFLDREEINKTSYNPQRRIKRGLFKSNKGILINADVNSAYNIIRKVFPEAFAEGIEGVGLHPVRLNIA</sequence>
<feature type="domain" description="Cas12f1-like TNB" evidence="6">
    <location>
        <begin position="301"/>
        <end position="373"/>
    </location>
</feature>
<dbReference type="InterPro" id="IPR010095">
    <property type="entry name" value="Cas12f1-like_TNB"/>
</dbReference>